<evidence type="ECO:0000313" key="1">
    <source>
        <dbReference type="EMBL" id="KIO20989.1"/>
    </source>
</evidence>
<protein>
    <recommendedName>
        <fullName evidence="3">FAD-binding domain-containing protein</fullName>
    </recommendedName>
</protein>
<accession>A0A0C3QA82</accession>
<name>A0A0C3QA82_9AGAM</name>
<dbReference type="InterPro" id="IPR036188">
    <property type="entry name" value="FAD/NAD-bd_sf"/>
</dbReference>
<dbReference type="SUPFAM" id="SSF51905">
    <property type="entry name" value="FAD/NAD(P)-binding domain"/>
    <property type="match status" value="1"/>
</dbReference>
<dbReference type="Proteomes" id="UP000054248">
    <property type="component" value="Unassembled WGS sequence"/>
</dbReference>
<reference evidence="1 2" key="1">
    <citation type="submission" date="2014-04" db="EMBL/GenBank/DDBJ databases">
        <authorList>
            <consortium name="DOE Joint Genome Institute"/>
            <person name="Kuo A."/>
            <person name="Girlanda M."/>
            <person name="Perotto S."/>
            <person name="Kohler A."/>
            <person name="Nagy L.G."/>
            <person name="Floudas D."/>
            <person name="Copeland A."/>
            <person name="Barry K.W."/>
            <person name="Cichocki N."/>
            <person name="Veneault-Fourrey C."/>
            <person name="LaButti K."/>
            <person name="Lindquist E.A."/>
            <person name="Lipzen A."/>
            <person name="Lundell T."/>
            <person name="Morin E."/>
            <person name="Murat C."/>
            <person name="Sun H."/>
            <person name="Tunlid A."/>
            <person name="Henrissat B."/>
            <person name="Grigoriev I.V."/>
            <person name="Hibbett D.S."/>
            <person name="Martin F."/>
            <person name="Nordberg H.P."/>
            <person name="Cantor M.N."/>
            <person name="Hua S.X."/>
        </authorList>
    </citation>
    <scope>NUCLEOTIDE SEQUENCE [LARGE SCALE GENOMIC DNA]</scope>
    <source>
        <strain evidence="1 2">MUT 4182</strain>
    </source>
</reference>
<dbReference type="HOGENOM" id="CLU_025587_1_0_1"/>
<proteinExistence type="predicted"/>
<keyword evidence="2" id="KW-1185">Reference proteome</keyword>
<reference evidence="2" key="2">
    <citation type="submission" date="2015-01" db="EMBL/GenBank/DDBJ databases">
        <title>Evolutionary Origins and Diversification of the Mycorrhizal Mutualists.</title>
        <authorList>
            <consortium name="DOE Joint Genome Institute"/>
            <consortium name="Mycorrhizal Genomics Consortium"/>
            <person name="Kohler A."/>
            <person name="Kuo A."/>
            <person name="Nagy L.G."/>
            <person name="Floudas D."/>
            <person name="Copeland A."/>
            <person name="Barry K.W."/>
            <person name="Cichocki N."/>
            <person name="Veneault-Fourrey C."/>
            <person name="LaButti K."/>
            <person name="Lindquist E.A."/>
            <person name="Lipzen A."/>
            <person name="Lundell T."/>
            <person name="Morin E."/>
            <person name="Murat C."/>
            <person name="Riley R."/>
            <person name="Ohm R."/>
            <person name="Sun H."/>
            <person name="Tunlid A."/>
            <person name="Henrissat B."/>
            <person name="Grigoriev I.V."/>
            <person name="Hibbett D.S."/>
            <person name="Martin F."/>
        </authorList>
    </citation>
    <scope>NUCLEOTIDE SEQUENCE [LARGE SCALE GENOMIC DNA]</scope>
    <source>
        <strain evidence="2">MUT 4182</strain>
    </source>
</reference>
<dbReference type="Gene3D" id="3.50.50.60">
    <property type="entry name" value="FAD/NAD(P)-binding domain"/>
    <property type="match status" value="2"/>
</dbReference>
<dbReference type="AlphaFoldDB" id="A0A0C3QA82"/>
<dbReference type="OrthoDB" id="10051892at2759"/>
<sequence length="568" mass="62891">MSVLIERTWFSELHLIGPVASKSLLIAAFIITFYKVTGHALREYLIIPRTTILKDIDSLHTPRREGKIPGRAVVCGGSIAGLLAAAVCADHFESVLVIEAEAWANEQGTELPKIEDRVHRTTSGGYQTATAPRTRVMQYYFSNFFQPPVYRAFTRLFPELPRTIKELNLGASVLGARLRMCFGGIDLKDPDPEEDGIAGASITACLSREATEVVLRKAVRESRPNVTFKTGTVSGVLKDGVGLAGVTVRANGAEEQVKADFVIDAAGPSQLSYSKWLGNAGFSVPSGLRVEYDAILRYTASTWTIPSHLHSKWPAPWGFKCGLIYTMSCDAESGDPKVLGFTLAENNQMLVMVGGASVSNLPHSLPELRAYAKNLHGAKSIPDWVWQLFDFMEEHEEECKPFWVDSPIPPSSWVQWHKIAKDGALPRNWIAVGDATMTLNPLYGQGIYKACVDSTTLDSVLRSIRSSSYRLSNVPALFYKQVTPRISSLWDGGRANDYGWPTTIPVAGEDLSHNSWIRKYGRSCMMVAQHDPELRSVWWRVALLMSPGTDLFAPWIVLKVARYQLLGW</sequence>
<organism evidence="1 2">
    <name type="scientific">Tulasnella calospora MUT 4182</name>
    <dbReference type="NCBI Taxonomy" id="1051891"/>
    <lineage>
        <taxon>Eukaryota</taxon>
        <taxon>Fungi</taxon>
        <taxon>Dikarya</taxon>
        <taxon>Basidiomycota</taxon>
        <taxon>Agaricomycotina</taxon>
        <taxon>Agaricomycetes</taxon>
        <taxon>Cantharellales</taxon>
        <taxon>Tulasnellaceae</taxon>
        <taxon>Tulasnella</taxon>
    </lineage>
</organism>
<evidence type="ECO:0000313" key="2">
    <source>
        <dbReference type="Proteomes" id="UP000054248"/>
    </source>
</evidence>
<gene>
    <name evidence="1" type="ORF">M407DRAFT_29377</name>
</gene>
<evidence type="ECO:0008006" key="3">
    <source>
        <dbReference type="Google" id="ProtNLM"/>
    </source>
</evidence>
<dbReference type="EMBL" id="KN823153">
    <property type="protein sequence ID" value="KIO20989.1"/>
    <property type="molecule type" value="Genomic_DNA"/>
</dbReference>